<protein>
    <submittedName>
        <fullName evidence="1">Uncharacterized protein</fullName>
    </submittedName>
</protein>
<dbReference type="STRING" id="1123269.NX02_06805"/>
<evidence type="ECO:0000313" key="1">
    <source>
        <dbReference type="EMBL" id="AHE53091.1"/>
    </source>
</evidence>
<name>W0A7M2_9SPHN</name>
<dbReference type="Proteomes" id="UP000018851">
    <property type="component" value="Chromosome"/>
</dbReference>
<dbReference type="eggNOG" id="ENOG50338ET">
    <property type="taxonomic scope" value="Bacteria"/>
</dbReference>
<keyword evidence="2" id="KW-1185">Reference proteome</keyword>
<dbReference type="EMBL" id="CP006644">
    <property type="protein sequence ID" value="AHE53091.1"/>
    <property type="molecule type" value="Genomic_DNA"/>
</dbReference>
<reference evidence="1 2" key="1">
    <citation type="submission" date="2013-07" db="EMBL/GenBank/DDBJ databases">
        <title>Completed genome of Sphingomonas sanxanigenens NX02.</title>
        <authorList>
            <person name="Ma T."/>
            <person name="Huang H."/>
            <person name="Wu M."/>
            <person name="Li X."/>
            <person name="Li G."/>
        </authorList>
    </citation>
    <scope>NUCLEOTIDE SEQUENCE [LARGE SCALE GENOMIC DNA]</scope>
    <source>
        <strain evidence="1 2">NX02</strain>
    </source>
</reference>
<dbReference type="Pfam" id="PF20370">
    <property type="entry name" value="DUF6665"/>
    <property type="match status" value="1"/>
</dbReference>
<dbReference type="HOGENOM" id="CLU_171631_0_0_5"/>
<gene>
    <name evidence="1" type="ORF">NX02_06805</name>
</gene>
<accession>W0A7M2</accession>
<dbReference type="InterPro" id="IPR046606">
    <property type="entry name" value="DUF6665"/>
</dbReference>
<dbReference type="OrthoDB" id="9814981at2"/>
<evidence type="ECO:0000313" key="2">
    <source>
        <dbReference type="Proteomes" id="UP000018851"/>
    </source>
</evidence>
<dbReference type="KEGG" id="ssan:NX02_06805"/>
<dbReference type="PATRIC" id="fig|1123269.5.peg.1319"/>
<organism evidence="1 2">
    <name type="scientific">Sphingomonas sanxanigenens DSM 19645 = NX02</name>
    <dbReference type="NCBI Taxonomy" id="1123269"/>
    <lineage>
        <taxon>Bacteria</taxon>
        <taxon>Pseudomonadati</taxon>
        <taxon>Pseudomonadota</taxon>
        <taxon>Alphaproteobacteria</taxon>
        <taxon>Sphingomonadales</taxon>
        <taxon>Sphingomonadaceae</taxon>
        <taxon>Sphingomonas</taxon>
    </lineage>
</organism>
<dbReference type="AlphaFoldDB" id="W0A7M2"/>
<sequence>MARAPSHVPGRGAAALGAIEAEVLNEKVESLGRAGRKAQEALARLAAFDGDAGSEAYQALLAAAVDAVWAYSVQSELCGLAGAARIMRDLAVPPAVVARLGIATPR</sequence>
<proteinExistence type="predicted"/>
<dbReference type="RefSeq" id="WP_025291365.1">
    <property type="nucleotide sequence ID" value="NZ_CP006644.1"/>
</dbReference>